<reference evidence="2 3" key="1">
    <citation type="journal article" date="2014" name="Am. J. Bot.">
        <title>Genome assembly and annotation for red clover (Trifolium pratense; Fabaceae).</title>
        <authorList>
            <person name="Istvanek J."/>
            <person name="Jaros M."/>
            <person name="Krenek A."/>
            <person name="Repkova J."/>
        </authorList>
    </citation>
    <scope>NUCLEOTIDE SEQUENCE [LARGE SCALE GENOMIC DNA]</scope>
    <source>
        <strain evidence="3">cv. Tatra</strain>
        <tissue evidence="2">Young leaves</tissue>
    </source>
</reference>
<dbReference type="Pfam" id="PF07727">
    <property type="entry name" value="RVT_2"/>
    <property type="match status" value="1"/>
</dbReference>
<dbReference type="InterPro" id="IPR013103">
    <property type="entry name" value="RVT_2"/>
</dbReference>
<dbReference type="SUPFAM" id="SSF56672">
    <property type="entry name" value="DNA/RNA polymerases"/>
    <property type="match status" value="1"/>
</dbReference>
<reference evidence="2 3" key="2">
    <citation type="journal article" date="2017" name="Front. Plant Sci.">
        <title>Gene Classification and Mining of Molecular Markers Useful in Red Clover (Trifolium pratense) Breeding.</title>
        <authorList>
            <person name="Istvanek J."/>
            <person name="Dluhosova J."/>
            <person name="Dluhos P."/>
            <person name="Patkova L."/>
            <person name="Nedelnik J."/>
            <person name="Repkova J."/>
        </authorList>
    </citation>
    <scope>NUCLEOTIDE SEQUENCE [LARGE SCALE GENOMIC DNA]</scope>
    <source>
        <strain evidence="3">cv. Tatra</strain>
        <tissue evidence="2">Young leaves</tissue>
    </source>
</reference>
<evidence type="ECO:0000313" key="2">
    <source>
        <dbReference type="EMBL" id="PNX56275.1"/>
    </source>
</evidence>
<evidence type="ECO:0000313" key="3">
    <source>
        <dbReference type="Proteomes" id="UP000236291"/>
    </source>
</evidence>
<dbReference type="EMBL" id="ASHM01118950">
    <property type="protein sequence ID" value="PNX56275.1"/>
    <property type="molecule type" value="Genomic_DNA"/>
</dbReference>
<gene>
    <name evidence="2" type="ORF">L195_g058127</name>
</gene>
<proteinExistence type="predicted"/>
<dbReference type="STRING" id="57577.A0A2K3JQF8"/>
<dbReference type="PANTHER" id="PTHR11439:SF463">
    <property type="entry name" value="REVERSE TRANSCRIPTASE TY1_COPIA-TYPE DOMAIN-CONTAINING PROTEIN"/>
    <property type="match status" value="1"/>
</dbReference>
<accession>A0A2K3JQF8</accession>
<feature type="domain" description="Reverse transcriptase Ty1/copia-type" evidence="1">
    <location>
        <begin position="6"/>
        <end position="100"/>
    </location>
</feature>
<name>A0A2K3JQF8_TRIPR</name>
<sequence>MMQSSSDHSLFTLSKDSSFTALLVYVDDIILAGDSLDEFTHIKQLLDDLFKIKDLGQLKYFLGIEVAHSNQGITLCQRKYCLDLLQDTGLLGAKPAKTPLDPSVKLHQDTSPPYADIASYRRLVGKLLYLTTTRPDIAFVTQQLSQFLTSPTQVHYDTACRVIKYLKGSPGRGL</sequence>
<organism evidence="2 3">
    <name type="scientific">Trifolium pratense</name>
    <name type="common">Red clover</name>
    <dbReference type="NCBI Taxonomy" id="57577"/>
    <lineage>
        <taxon>Eukaryota</taxon>
        <taxon>Viridiplantae</taxon>
        <taxon>Streptophyta</taxon>
        <taxon>Embryophyta</taxon>
        <taxon>Tracheophyta</taxon>
        <taxon>Spermatophyta</taxon>
        <taxon>Magnoliopsida</taxon>
        <taxon>eudicotyledons</taxon>
        <taxon>Gunneridae</taxon>
        <taxon>Pentapetalae</taxon>
        <taxon>rosids</taxon>
        <taxon>fabids</taxon>
        <taxon>Fabales</taxon>
        <taxon>Fabaceae</taxon>
        <taxon>Papilionoideae</taxon>
        <taxon>50 kb inversion clade</taxon>
        <taxon>NPAAA clade</taxon>
        <taxon>Hologalegina</taxon>
        <taxon>IRL clade</taxon>
        <taxon>Trifolieae</taxon>
        <taxon>Trifolium</taxon>
    </lineage>
</organism>
<dbReference type="Proteomes" id="UP000236291">
    <property type="component" value="Unassembled WGS sequence"/>
</dbReference>
<comment type="caution">
    <text evidence="2">The sequence shown here is derived from an EMBL/GenBank/DDBJ whole genome shotgun (WGS) entry which is preliminary data.</text>
</comment>
<dbReference type="ExpressionAtlas" id="A0A2K3JQF8">
    <property type="expression patterns" value="baseline"/>
</dbReference>
<dbReference type="InterPro" id="IPR043502">
    <property type="entry name" value="DNA/RNA_pol_sf"/>
</dbReference>
<dbReference type="AlphaFoldDB" id="A0A2K3JQF8"/>
<feature type="non-terminal residue" evidence="2">
    <location>
        <position position="174"/>
    </location>
</feature>
<evidence type="ECO:0000259" key="1">
    <source>
        <dbReference type="Pfam" id="PF07727"/>
    </source>
</evidence>
<dbReference type="PANTHER" id="PTHR11439">
    <property type="entry name" value="GAG-POL-RELATED RETROTRANSPOSON"/>
    <property type="match status" value="1"/>
</dbReference>
<protein>
    <submittedName>
        <fullName evidence="2">Putative copia-type protein</fullName>
    </submittedName>
</protein>